<evidence type="ECO:0000313" key="2">
    <source>
        <dbReference type="EMBL" id="MBW0590130.1"/>
    </source>
</evidence>
<keyword evidence="3" id="KW-1185">Reference proteome</keyword>
<sequence>MEGAETSRRGGMKSRGSRSFCGLFGGYPGISKGPRSRLGEAEDRESVETEMEASLAGSFEASETPNLTLSNQHLSSQAEPYFLRRWRK</sequence>
<accession>A0A9Q3KXV8</accession>
<feature type="region of interest" description="Disordered" evidence="1">
    <location>
        <begin position="25"/>
        <end position="74"/>
    </location>
</feature>
<protein>
    <submittedName>
        <fullName evidence="2">Uncharacterized protein</fullName>
    </submittedName>
</protein>
<feature type="compositionally biased region" description="Polar residues" evidence="1">
    <location>
        <begin position="61"/>
        <end position="74"/>
    </location>
</feature>
<evidence type="ECO:0000313" key="3">
    <source>
        <dbReference type="Proteomes" id="UP000765509"/>
    </source>
</evidence>
<comment type="caution">
    <text evidence="2">The sequence shown here is derived from an EMBL/GenBank/DDBJ whole genome shotgun (WGS) entry which is preliminary data.</text>
</comment>
<evidence type="ECO:0000256" key="1">
    <source>
        <dbReference type="SAM" id="MobiDB-lite"/>
    </source>
</evidence>
<organism evidence="2 3">
    <name type="scientific">Austropuccinia psidii MF-1</name>
    <dbReference type="NCBI Taxonomy" id="1389203"/>
    <lineage>
        <taxon>Eukaryota</taxon>
        <taxon>Fungi</taxon>
        <taxon>Dikarya</taxon>
        <taxon>Basidiomycota</taxon>
        <taxon>Pucciniomycotina</taxon>
        <taxon>Pucciniomycetes</taxon>
        <taxon>Pucciniales</taxon>
        <taxon>Sphaerophragmiaceae</taxon>
        <taxon>Austropuccinia</taxon>
    </lineage>
</organism>
<dbReference type="EMBL" id="AVOT02137104">
    <property type="protein sequence ID" value="MBW0590130.1"/>
    <property type="molecule type" value="Genomic_DNA"/>
</dbReference>
<feature type="region of interest" description="Disordered" evidence="1">
    <location>
        <begin position="1"/>
        <end position="20"/>
    </location>
</feature>
<gene>
    <name evidence="2" type="ORF">O181_129845</name>
</gene>
<dbReference type="Proteomes" id="UP000765509">
    <property type="component" value="Unassembled WGS sequence"/>
</dbReference>
<proteinExistence type="predicted"/>
<reference evidence="2" key="1">
    <citation type="submission" date="2021-03" db="EMBL/GenBank/DDBJ databases">
        <title>Draft genome sequence of rust myrtle Austropuccinia psidii MF-1, a brazilian biotype.</title>
        <authorList>
            <person name="Quecine M.C."/>
            <person name="Pachon D.M.R."/>
            <person name="Bonatelli M.L."/>
            <person name="Correr F.H."/>
            <person name="Franceschini L.M."/>
            <person name="Leite T.F."/>
            <person name="Margarido G.R.A."/>
            <person name="Almeida C.A."/>
            <person name="Ferrarezi J.A."/>
            <person name="Labate C.A."/>
        </authorList>
    </citation>
    <scope>NUCLEOTIDE SEQUENCE</scope>
    <source>
        <strain evidence="2">MF-1</strain>
    </source>
</reference>
<dbReference type="AlphaFoldDB" id="A0A9Q3KXV8"/>
<feature type="compositionally biased region" description="Basic and acidic residues" evidence="1">
    <location>
        <begin position="37"/>
        <end position="47"/>
    </location>
</feature>
<name>A0A9Q3KXV8_9BASI</name>